<accession>A0A1I0P7H1</accession>
<protein>
    <recommendedName>
        <fullName evidence="2">C2H2-type domain-containing protein</fullName>
    </recommendedName>
</protein>
<evidence type="ECO:0000313" key="3">
    <source>
        <dbReference type="EMBL" id="SEW10222.1"/>
    </source>
</evidence>
<evidence type="ECO:0000256" key="1">
    <source>
        <dbReference type="SAM" id="MobiDB-lite"/>
    </source>
</evidence>
<organism evidence="3 4">
    <name type="scientific">Natrinema salifodinae</name>
    <dbReference type="NCBI Taxonomy" id="1202768"/>
    <lineage>
        <taxon>Archaea</taxon>
        <taxon>Methanobacteriati</taxon>
        <taxon>Methanobacteriota</taxon>
        <taxon>Stenosarchaea group</taxon>
        <taxon>Halobacteria</taxon>
        <taxon>Halobacteriales</taxon>
        <taxon>Natrialbaceae</taxon>
        <taxon>Natrinema</taxon>
    </lineage>
</organism>
<proteinExistence type="predicted"/>
<evidence type="ECO:0000259" key="2">
    <source>
        <dbReference type="PROSITE" id="PS00028"/>
    </source>
</evidence>
<dbReference type="Proteomes" id="UP000183275">
    <property type="component" value="Unassembled WGS sequence"/>
</dbReference>
<sequence length="256" mass="28269">MSHQCPECGDTFESEKGRNLHHYHKHGSSLVTDTIVCANCGDEFEYYSGNSNGVFCSRSCLQEDDIGRCETSCDYCGDQFEYYPSSEPGNYCSASCKAKDKTGKDAPNWGGGAVKKTCVICSNQFSAKRSVSDRRKTCSKSCLGILNSDQLSGKNHPRWKGGSVGIAYGRTWTTVRGEVKGDVCQMPGCEKTETESGRALHVHHQIPVRYFDNPDDAHFEKNLITLCAEHHVGEAGLENRDSKPIRPPLKQEVNAQ</sequence>
<dbReference type="STRING" id="1202768.SAMN05216285_2238"/>
<dbReference type="EMBL" id="FOIS01000003">
    <property type="protein sequence ID" value="SEW10222.1"/>
    <property type="molecule type" value="Genomic_DNA"/>
</dbReference>
<reference evidence="4" key="1">
    <citation type="submission" date="2016-10" db="EMBL/GenBank/DDBJ databases">
        <authorList>
            <person name="Varghese N."/>
        </authorList>
    </citation>
    <scope>NUCLEOTIDE SEQUENCE [LARGE SCALE GENOMIC DNA]</scope>
    <source>
        <strain evidence="4">CGMCC 1.12284</strain>
    </source>
</reference>
<name>A0A1I0P7H1_9EURY</name>
<feature type="region of interest" description="Disordered" evidence="1">
    <location>
        <begin position="237"/>
        <end position="256"/>
    </location>
</feature>
<dbReference type="InterPro" id="IPR013087">
    <property type="entry name" value="Znf_C2H2_type"/>
</dbReference>
<keyword evidence="4" id="KW-1185">Reference proteome</keyword>
<feature type="domain" description="C2H2-type" evidence="2">
    <location>
        <begin position="5"/>
        <end position="26"/>
    </location>
</feature>
<evidence type="ECO:0000313" key="4">
    <source>
        <dbReference type="Proteomes" id="UP000183275"/>
    </source>
</evidence>
<dbReference type="AlphaFoldDB" id="A0A1I0P7H1"/>
<dbReference type="PROSITE" id="PS00028">
    <property type="entry name" value="ZINC_FINGER_C2H2_1"/>
    <property type="match status" value="1"/>
</dbReference>
<gene>
    <name evidence="3" type="ORF">SAMN05216285_2238</name>
</gene>